<dbReference type="KEGG" id="cthr:CTHT_0064610"/>
<evidence type="ECO:0000313" key="3">
    <source>
        <dbReference type="EMBL" id="EGS17147.1"/>
    </source>
</evidence>
<reference evidence="3 4" key="1">
    <citation type="journal article" date="2011" name="Cell">
        <title>Insight into structure and assembly of the nuclear pore complex by utilizing the genome of a eukaryotic thermophile.</title>
        <authorList>
            <person name="Amlacher S."/>
            <person name="Sarges P."/>
            <person name="Flemming D."/>
            <person name="van Noort V."/>
            <person name="Kunze R."/>
            <person name="Devos D.P."/>
            <person name="Arumugam M."/>
            <person name="Bork P."/>
            <person name="Hurt E."/>
        </authorList>
    </citation>
    <scope>NUCLEOTIDE SEQUENCE [LARGE SCALE GENOMIC DNA]</scope>
    <source>
        <strain evidence="4">DSM 1495 / CBS 144.50 / IMI 039719</strain>
    </source>
</reference>
<protein>
    <recommendedName>
        <fullName evidence="2">Rho-GAP domain-containing protein</fullName>
    </recommendedName>
</protein>
<evidence type="ECO:0000256" key="1">
    <source>
        <dbReference type="SAM" id="MobiDB-lite"/>
    </source>
</evidence>
<organism evidence="4">
    <name type="scientific">Chaetomium thermophilum (strain DSM 1495 / CBS 144.50 / IMI 039719)</name>
    <name type="common">Thermochaetoides thermophila</name>
    <dbReference type="NCBI Taxonomy" id="759272"/>
    <lineage>
        <taxon>Eukaryota</taxon>
        <taxon>Fungi</taxon>
        <taxon>Dikarya</taxon>
        <taxon>Ascomycota</taxon>
        <taxon>Pezizomycotina</taxon>
        <taxon>Sordariomycetes</taxon>
        <taxon>Sordariomycetidae</taxon>
        <taxon>Sordariales</taxon>
        <taxon>Chaetomiaceae</taxon>
        <taxon>Thermochaetoides</taxon>
    </lineage>
</organism>
<dbReference type="PROSITE" id="PS50238">
    <property type="entry name" value="RHOGAP"/>
    <property type="match status" value="1"/>
</dbReference>
<feature type="compositionally biased region" description="Polar residues" evidence="1">
    <location>
        <begin position="235"/>
        <end position="251"/>
    </location>
</feature>
<feature type="compositionally biased region" description="Polar residues" evidence="1">
    <location>
        <begin position="77"/>
        <end position="90"/>
    </location>
</feature>
<dbReference type="InterPro" id="IPR000198">
    <property type="entry name" value="RhoGAP_dom"/>
</dbReference>
<dbReference type="Pfam" id="PF14529">
    <property type="entry name" value="Exo_endo_phos_2"/>
    <property type="match status" value="1"/>
</dbReference>
<dbReference type="RefSeq" id="XP_006696765.1">
    <property type="nucleotide sequence ID" value="XM_006696702.1"/>
</dbReference>
<dbReference type="GeneID" id="18260499"/>
<accession>G0SG08</accession>
<name>G0SG08_CHATD</name>
<dbReference type="OrthoDB" id="524326at2759"/>
<dbReference type="Pfam" id="PF00620">
    <property type="entry name" value="RhoGAP"/>
    <property type="match status" value="1"/>
</dbReference>
<dbReference type="PANTHER" id="PTHR33481">
    <property type="entry name" value="REVERSE TRANSCRIPTASE"/>
    <property type="match status" value="1"/>
</dbReference>
<dbReference type="CDD" id="cd00159">
    <property type="entry name" value="RhoGAP"/>
    <property type="match status" value="1"/>
</dbReference>
<dbReference type="SUPFAM" id="SSF48350">
    <property type="entry name" value="GTPase activation domain, GAP"/>
    <property type="match status" value="1"/>
</dbReference>
<feature type="region of interest" description="Disordered" evidence="1">
    <location>
        <begin position="222"/>
        <end position="252"/>
    </location>
</feature>
<dbReference type="HOGENOM" id="CLU_251520_0_0_1"/>
<feature type="region of interest" description="Disordered" evidence="1">
    <location>
        <begin position="554"/>
        <end position="580"/>
    </location>
</feature>
<dbReference type="SUPFAM" id="SSF56219">
    <property type="entry name" value="DNase I-like"/>
    <property type="match status" value="1"/>
</dbReference>
<keyword evidence="4" id="KW-1185">Reference proteome</keyword>
<dbReference type="Proteomes" id="UP000008066">
    <property type="component" value="Unassembled WGS sequence"/>
</dbReference>
<dbReference type="InterPro" id="IPR005135">
    <property type="entry name" value="Endo/exonuclease/phosphatase"/>
</dbReference>
<dbReference type="GO" id="GO:0007165">
    <property type="term" value="P:signal transduction"/>
    <property type="evidence" value="ECO:0007669"/>
    <property type="project" value="InterPro"/>
</dbReference>
<dbReference type="STRING" id="759272.G0SG08"/>
<evidence type="ECO:0000313" key="4">
    <source>
        <dbReference type="Proteomes" id="UP000008066"/>
    </source>
</evidence>
<dbReference type="EMBL" id="GL988047">
    <property type="protein sequence ID" value="EGS17147.1"/>
    <property type="molecule type" value="Genomic_DNA"/>
</dbReference>
<dbReference type="Gene3D" id="3.60.10.10">
    <property type="entry name" value="Endonuclease/exonuclease/phosphatase"/>
    <property type="match status" value="1"/>
</dbReference>
<proteinExistence type="predicted"/>
<dbReference type="InterPro" id="IPR008936">
    <property type="entry name" value="Rho_GTPase_activation_prot"/>
</dbReference>
<dbReference type="SMART" id="SM00324">
    <property type="entry name" value="RhoGAP"/>
    <property type="match status" value="1"/>
</dbReference>
<dbReference type="InterPro" id="IPR036691">
    <property type="entry name" value="Endo/exonu/phosph_ase_sf"/>
</dbReference>
<dbReference type="Gene3D" id="1.10.555.10">
    <property type="entry name" value="Rho GTPase activation protein"/>
    <property type="match status" value="1"/>
</dbReference>
<sequence length="1447" mass="159798">MSINLVLDDDLRDQLVAWNRWGAVAGGPQSSSSSRDSVVELCRHASALKTQHAHDSQRSSVQTVKYVGRDEGIHEFTSNIHHTSTQNHDAGSSADRPDPRISTVASDPTLTLQDPAKLSPPLLASASPQSATTITFCRISRFPCAHPCDVPDLVCESDTTLSLSTCSEDPGTPNLDDLFLPLTQLSLPDLHLGAFEPISMVPAGDEDIDDGASMTPTEISFAESSEGVRLPTAESAPQSIKSLENGSQTSGPVKLFRLRTSAQKSSEMPLPLPSEPNRISKLLRMPWVPDDKAPTVFGVDLKESVRLAPMKIRILHKGRSTSYRTYPTCVYKCCEFIRANAHRDVFLSPGDPANIAALKALFNQAPSYGLHFRFEDYDYTVHDAARLVLLFLEELPKPLIPASVFKSWILLGKQYGAIEPSCPRVETGLDFWTEALNRLSTPARNLTKLLLTLFAEVLLDAHGTIHEAHARQLASAVSRALFHQEMHTAEENRIKGRRRHTTSTKRNVQPTLALAFLIQKRGEYVSSLRGLTSGKGDSELFLPSTKEIMEWRGKSENKESGKVSETSNKMPTGCKCGSQSDISGVEDDPNPVAMVAGRPVPGPAGTDIRPNPFLRDFPGNASPWLAEASGHGDFLEYHCNIYIVHWSKRGRWEVVLVEDRLSSLYLLAQAGEVGVKLIKDQGNEVEWAEFEQAICWAIAANIDGVLQRAVRHRYQVVCVQEPPVLFGRVRRHPGFTLYAIDDRATRAAIYVDRRLLVSAPTAPEHGLVTVSLQGITIVNIDPNSFIVVGDFNAHHPDWDPRACPNPKGDMVRTWIATRGLHILNPEGPTHRGGGVIDLALGPARAFAEFAHWASDHRALLVSIPSRSPSRLPPPKRLPKARFEEVAHLLKSLLPPAPVTFDSREELEQFAWDVAPWWSEVLATAREIDPIVYHKLCKEAKVNFYREKVSSASTPAEWGKILRWRFDHSDDRPTVLVVDGRVISDTERMAAYLATQAFRPAGAQEGPRPVWLGPRLPPEWAARLADPSSDDELRDAFLGATSNTPGLDGVPLAFLRHAWELATVVTLSKPGRDPRSYKGWRPITLLSTFGKGVERLLARRMTAAALNSGLLPPDVAGAVPSRSALDLVQALVHDAETMSRQGYHGLLVTLDVDSAYPFVQPPILREGSSFMYMDDHAQLSWSKHPIQLAHHASLRVSQLCAKARELGLRIDPSKTEVLYIPPRGARAKRSRIDPARISTQVEGVSLSPRKSIKWLGVSLNPKLSPVTHAAARASATASVGCKRGSESDFPGVENDTDPVALVAGWFYPEHLLDRERARWRSRVEMLPANHPLHAASGLGARPQWEPKRLGVRVWLGLPLDAPKRRRVPPPDMRGWWRANKPASALWDGHTAKPFLERFSRQCLSRWPAEASGHGNFSEYHSHRGIDPDTDSSESVSELEIHIPGFVQV</sequence>
<dbReference type="GO" id="GO:0003824">
    <property type="term" value="F:catalytic activity"/>
    <property type="evidence" value="ECO:0007669"/>
    <property type="project" value="InterPro"/>
</dbReference>
<gene>
    <name evidence="3" type="ORF">CTHT_0064610</name>
</gene>
<dbReference type="eggNOG" id="KOG2710">
    <property type="taxonomic scope" value="Eukaryota"/>
</dbReference>
<dbReference type="PANTHER" id="PTHR33481:SF1">
    <property type="entry name" value="ENDONUCLEASE_EXONUCLEASE_PHOSPHATASE DOMAIN-CONTAINING PROTEIN-RELATED"/>
    <property type="match status" value="1"/>
</dbReference>
<feature type="region of interest" description="Disordered" evidence="1">
    <location>
        <begin position="77"/>
        <end position="106"/>
    </location>
</feature>
<feature type="domain" description="Rho-GAP" evidence="2">
    <location>
        <begin position="305"/>
        <end position="525"/>
    </location>
</feature>
<evidence type="ECO:0000259" key="2">
    <source>
        <dbReference type="PROSITE" id="PS50238"/>
    </source>
</evidence>
<feature type="region of interest" description="Disordered" evidence="1">
    <location>
        <begin position="1416"/>
        <end position="1435"/>
    </location>
</feature>